<organism evidence="1 2">
    <name type="scientific">Actinocrinis puniceicyclus</name>
    <dbReference type="NCBI Taxonomy" id="977794"/>
    <lineage>
        <taxon>Bacteria</taxon>
        <taxon>Bacillati</taxon>
        <taxon>Actinomycetota</taxon>
        <taxon>Actinomycetes</taxon>
        <taxon>Catenulisporales</taxon>
        <taxon>Actinospicaceae</taxon>
        <taxon>Actinocrinis</taxon>
    </lineage>
</organism>
<accession>A0A8J8BHP0</accession>
<dbReference type="EC" id="2.1.1.-" evidence="1"/>
<dbReference type="GO" id="GO:0032259">
    <property type="term" value="P:methylation"/>
    <property type="evidence" value="ECO:0007669"/>
    <property type="project" value="UniProtKB-KW"/>
</dbReference>
<dbReference type="InterPro" id="IPR029063">
    <property type="entry name" value="SAM-dependent_MTases_sf"/>
</dbReference>
<dbReference type="Proteomes" id="UP000677913">
    <property type="component" value="Unassembled WGS sequence"/>
</dbReference>
<dbReference type="CDD" id="cd02440">
    <property type="entry name" value="AdoMet_MTases"/>
    <property type="match status" value="1"/>
</dbReference>
<dbReference type="EMBL" id="JAGSXH010000267">
    <property type="protein sequence ID" value="MBS2967029.1"/>
    <property type="molecule type" value="Genomic_DNA"/>
</dbReference>
<dbReference type="Gene3D" id="3.40.50.150">
    <property type="entry name" value="Vaccinia Virus protein VP39"/>
    <property type="match status" value="1"/>
</dbReference>
<dbReference type="SUPFAM" id="SSF53335">
    <property type="entry name" value="S-adenosyl-L-methionine-dependent methyltransferases"/>
    <property type="match status" value="1"/>
</dbReference>
<keyword evidence="1" id="KW-0808">Transferase</keyword>
<evidence type="ECO:0000313" key="2">
    <source>
        <dbReference type="Proteomes" id="UP000677913"/>
    </source>
</evidence>
<keyword evidence="2" id="KW-1185">Reference proteome</keyword>
<evidence type="ECO:0000313" key="1">
    <source>
        <dbReference type="EMBL" id="MBS2967029.1"/>
    </source>
</evidence>
<keyword evidence="1" id="KW-0489">Methyltransferase</keyword>
<sequence length="202" mass="21970">MRFATENGARQILDIGTGIPTSPNTHEVAQSLAPDTRVAYVDNDPIVAVHAHARLTGTHATAFALADLRDPQSILRHPDITALIDFTRPAALVLVAVLHFIAEHEDPQRIVRTLRDALAPGSWLVLTHGTDDTAVHDTSDAVEVYRTSAATLNLRPHRQVLGFLDGFTLQEPGLVTIGEWRPDPGTQVTRFGIYGGVARKPQ</sequence>
<protein>
    <submittedName>
        <fullName evidence="1">SAM-dependent methyltransferase</fullName>
        <ecNumber evidence="1">2.1.1.-</ecNumber>
    </submittedName>
</protein>
<dbReference type="AlphaFoldDB" id="A0A8J8BHP0"/>
<dbReference type="Pfam" id="PF04672">
    <property type="entry name" value="Methyltransf_19"/>
    <property type="match status" value="1"/>
</dbReference>
<dbReference type="InterPro" id="IPR006764">
    <property type="entry name" value="SAM_dep_MeTrfase_SAV2177_type"/>
</dbReference>
<dbReference type="GO" id="GO:0008168">
    <property type="term" value="F:methyltransferase activity"/>
    <property type="evidence" value="ECO:0007669"/>
    <property type="project" value="UniProtKB-KW"/>
</dbReference>
<reference evidence="1" key="1">
    <citation type="submission" date="2021-04" db="EMBL/GenBank/DDBJ databases">
        <title>Genome based classification of Actinospica acidithermotolerans sp. nov., an actinobacterium isolated from an Indonesian hot spring.</title>
        <authorList>
            <person name="Kusuma A.B."/>
            <person name="Putra K.E."/>
            <person name="Nafisah S."/>
            <person name="Loh J."/>
            <person name="Nouioui I."/>
            <person name="Goodfellow M."/>
        </authorList>
    </citation>
    <scope>NUCLEOTIDE SEQUENCE</scope>
    <source>
        <strain evidence="1">DSM 45618</strain>
    </source>
</reference>
<name>A0A8J8BHP0_9ACTN</name>
<proteinExistence type="predicted"/>
<gene>
    <name evidence="1" type="ORF">KGA66_28610</name>
</gene>
<comment type="caution">
    <text evidence="1">The sequence shown here is derived from an EMBL/GenBank/DDBJ whole genome shotgun (WGS) entry which is preliminary data.</text>
</comment>